<keyword evidence="2" id="KW-0539">Nucleus</keyword>
<evidence type="ECO:0000259" key="4">
    <source>
        <dbReference type="Pfam" id="PF03178"/>
    </source>
</evidence>
<evidence type="ECO:0000313" key="8">
    <source>
        <dbReference type="Proteomes" id="UP001497392"/>
    </source>
</evidence>
<protein>
    <submittedName>
        <fullName evidence="7">G6125 protein</fullName>
    </submittedName>
</protein>
<feature type="domain" description="RSE1/DDB1/CPSF1 first beta-propeller" evidence="5">
    <location>
        <begin position="38"/>
        <end position="430"/>
    </location>
</feature>
<reference evidence="7 8" key="1">
    <citation type="submission" date="2024-06" db="EMBL/GenBank/DDBJ databases">
        <authorList>
            <person name="Kraege A."/>
            <person name="Thomma B."/>
        </authorList>
    </citation>
    <scope>NUCLEOTIDE SEQUENCE [LARGE SCALE GENOMIC DNA]</scope>
</reference>
<dbReference type="InterPro" id="IPR050358">
    <property type="entry name" value="RSE1/DDB1/CFT1"/>
</dbReference>
<feature type="domain" description="RSE1/DDB1/CPSF1 C-terminal" evidence="4">
    <location>
        <begin position="1031"/>
        <end position="1359"/>
    </location>
</feature>
<keyword evidence="8" id="KW-1185">Reference proteome</keyword>
<evidence type="ECO:0000256" key="1">
    <source>
        <dbReference type="ARBA" id="ARBA00004123"/>
    </source>
</evidence>
<dbReference type="EMBL" id="CAXHTA020000009">
    <property type="protein sequence ID" value="CAL5223588.1"/>
    <property type="molecule type" value="Genomic_DNA"/>
</dbReference>
<name>A0ABP1FZH1_9CHLO</name>
<feature type="domain" description="RSE1/DDB1/CPSF1 second beta-propeller" evidence="6">
    <location>
        <begin position="563"/>
        <end position="933"/>
    </location>
</feature>
<dbReference type="Pfam" id="PF23726">
    <property type="entry name" value="Beta-prop_RSE1_2nd"/>
    <property type="match status" value="1"/>
</dbReference>
<proteinExistence type="predicted"/>
<evidence type="ECO:0000259" key="6">
    <source>
        <dbReference type="Pfam" id="PF23726"/>
    </source>
</evidence>
<evidence type="ECO:0000313" key="7">
    <source>
        <dbReference type="EMBL" id="CAL5223588.1"/>
    </source>
</evidence>
<feature type="region of interest" description="Disordered" evidence="3">
    <location>
        <begin position="452"/>
        <end position="476"/>
    </location>
</feature>
<organism evidence="7 8">
    <name type="scientific">Coccomyxa viridis</name>
    <dbReference type="NCBI Taxonomy" id="1274662"/>
    <lineage>
        <taxon>Eukaryota</taxon>
        <taxon>Viridiplantae</taxon>
        <taxon>Chlorophyta</taxon>
        <taxon>core chlorophytes</taxon>
        <taxon>Trebouxiophyceae</taxon>
        <taxon>Trebouxiophyceae incertae sedis</taxon>
        <taxon>Coccomyxaceae</taxon>
        <taxon>Coccomyxa</taxon>
    </lineage>
</organism>
<dbReference type="InterPro" id="IPR015943">
    <property type="entry name" value="WD40/YVTN_repeat-like_dom_sf"/>
</dbReference>
<dbReference type="Pfam" id="PF03178">
    <property type="entry name" value="CPSF_A"/>
    <property type="match status" value="1"/>
</dbReference>
<accession>A0ABP1FZH1</accession>
<comment type="caution">
    <text evidence="7">The sequence shown here is derived from an EMBL/GenBank/DDBJ whole genome shotgun (WGS) entry which is preliminary data.</text>
</comment>
<sequence length="1398" mass="149157">MAGPVAFVKQVHPPTGITHCNAAYFTQVNARGTTVLPDLIVARSTLLQVEQQNVRQGHQLMLKTECNLFGVVETMTVLRNRAAGKQRDAVILAFRDAKVSVLDWDANNNTIRTTSLHSFEGDAFVSASLPASPHGPRLLSDPQGRCAAVLLGHSAVAVLPATNTDVLDEMMLGGGTAASQQGLPTTAGNSCLLRLAKHGITEVRDAVFLHRYSEPVLLVLHEVAPTWTGNLRERKDTMAVTALSVNVVHKRLTLLWSARDLPSDACRLSAVPLGGALVLCRSLIRYVSQSGSCSLAVSSMAYAGADAPSLPLDAGPAIVHVAVKHAGQFATNVHPQASSSASKGAPRAEGVELDLVSSQGAWVAASTLLLGLASGQLITVNLQADGGTVRRIKVSKVSAAAPPSCMCAVGPELIFLGSCAGDSLLLRALPEQQAKAEVLALKTAEEALRDAEYLNGHERKRQRTEPTAPGLDASDDEDEVSLLYRSEAQHMMPVSAGSSKYSLQVADVLPSIGIMHSMATGPASRDEGAGLTARGPPALVAAVGHDKAGALAVLQQSIVPDLVTETPVTDVQGVWAVHFFPEGLQADESALYHAFLLVSTRTGTKVLRNGEELDELGEQAGFVLDSRTIFAGNLLRASRIVQVCPGGVALLAGSSRVQHLPMNDLGVQGRISITAATVADPYLLLHMSDGRAILLTADPTEGLAVLPDTAGHLAAKTSRISACSLHADVSATLAPDSAGDQTVCLVCRGTSLNILQVPSLEPLMSFSSVSAGLPVMDSSEGESLVDTWLPSVVEVAMVAPHERQKAEKDIRLDGDAGATHAAYLIMLLSDGTLLIYQPFRRLSNELCFQRMQLQQALLYKAPAAVSGSRPACIKPFDSIIDGADAFVSGIFVGGKTPIWLVASRGTLVAHVMDCEGAVTGFTPFHNVGCPYGFFTACLGPGGSQALKMCRMPPKLRLDTPWPMHKAALRATPAAVTFCADVGLYAVLVTRQMEYQPWLEETLEGDRDPGASHAYAVAEAAAKAAGSSPTGEVRLIQPGQWQQAVWREALQQGETPCALTSQLVRNTETDAMQTYLVVGTACLFGEDCPCTGRVILFQVTREQGQWQGKLVCFREVRGPVLDITVLDGVILAAAGTRLEVLELKGKTLQRTAFYDAQILLRSVSVIKDYILLGDVHKSLTFVQSSQRCRQLNELSKDYNNLDVDAATFLRSGRKLYFLACDRGQSCHLFCYDPSQPQSFQGKRLIAVGRVHLGQTVCSHLPYRAAHADKQAPALVGSLLGTFSGAICCVSPVWDGLPTTALLALQQELGFTVTQHAGLNPVSFRKRHLKTPKALGGGQCFEPPLRRINDILDADLLSSYMWLPLHQQEALATRCAVAKQTIEQAVLQLLHAIKTFPQQN</sequence>
<dbReference type="InterPro" id="IPR058543">
    <property type="entry name" value="Beta-prop_RSE1/DDB1/CPSF1_2nd"/>
</dbReference>
<evidence type="ECO:0000259" key="5">
    <source>
        <dbReference type="Pfam" id="PF10433"/>
    </source>
</evidence>
<dbReference type="Gene3D" id="2.130.10.10">
    <property type="entry name" value="YVTN repeat-like/Quinoprotein amine dehydrogenase"/>
    <property type="match status" value="2"/>
</dbReference>
<dbReference type="Pfam" id="PF10433">
    <property type="entry name" value="Beta-prop_RSE1_1st"/>
    <property type="match status" value="1"/>
</dbReference>
<dbReference type="InterPro" id="IPR004871">
    <property type="entry name" value="RSE1/DDB1/CPSF1_C"/>
</dbReference>
<gene>
    <name evidence="7" type="primary">g6125</name>
    <name evidence="7" type="ORF">VP750_LOCUS5247</name>
</gene>
<evidence type="ECO:0000256" key="2">
    <source>
        <dbReference type="ARBA" id="ARBA00023242"/>
    </source>
</evidence>
<comment type="subcellular location">
    <subcellularLocation>
        <location evidence="1">Nucleus</location>
    </subcellularLocation>
</comment>
<evidence type="ECO:0000256" key="3">
    <source>
        <dbReference type="SAM" id="MobiDB-lite"/>
    </source>
</evidence>
<dbReference type="PANTHER" id="PTHR10644">
    <property type="entry name" value="DNA REPAIR/RNA PROCESSING CPSF FAMILY"/>
    <property type="match status" value="1"/>
</dbReference>
<dbReference type="InterPro" id="IPR018846">
    <property type="entry name" value="Beta-prop_RSE1/DDB1/CPSF1_1st"/>
</dbReference>
<dbReference type="Proteomes" id="UP001497392">
    <property type="component" value="Unassembled WGS sequence"/>
</dbReference>